<dbReference type="PANTHER" id="PTHR13318:SF95">
    <property type="entry name" value="F-BOX PROTEIN YLR352W"/>
    <property type="match status" value="1"/>
</dbReference>
<dbReference type="Proteomes" id="UP000695562">
    <property type="component" value="Unassembled WGS sequence"/>
</dbReference>
<keyword evidence="2" id="KW-1185">Reference proteome</keyword>
<proteinExistence type="predicted"/>
<accession>A0A8J4UV48</accession>
<dbReference type="GO" id="GO:0019005">
    <property type="term" value="C:SCF ubiquitin ligase complex"/>
    <property type="evidence" value="ECO:0007669"/>
    <property type="project" value="TreeGrafter"/>
</dbReference>
<dbReference type="GO" id="GO:0031146">
    <property type="term" value="P:SCF-dependent proteasomal ubiquitin-dependent protein catabolic process"/>
    <property type="evidence" value="ECO:0007669"/>
    <property type="project" value="TreeGrafter"/>
</dbReference>
<dbReference type="InterPro" id="IPR032675">
    <property type="entry name" value="LRR_dom_sf"/>
</dbReference>
<protein>
    <submittedName>
        <fullName evidence="1">Uncharacterized protein</fullName>
    </submittedName>
</protein>
<organism evidence="1 2">
    <name type="scientific">Polysphondylium violaceum</name>
    <dbReference type="NCBI Taxonomy" id="133409"/>
    <lineage>
        <taxon>Eukaryota</taxon>
        <taxon>Amoebozoa</taxon>
        <taxon>Evosea</taxon>
        <taxon>Eumycetozoa</taxon>
        <taxon>Dictyostelia</taxon>
        <taxon>Dictyosteliales</taxon>
        <taxon>Dictyosteliaceae</taxon>
        <taxon>Polysphondylium</taxon>
    </lineage>
</organism>
<feature type="non-terminal residue" evidence="1">
    <location>
        <position position="1"/>
    </location>
</feature>
<dbReference type="OrthoDB" id="18768at2759"/>
<name>A0A8J4UV48_9MYCE</name>
<dbReference type="SUPFAM" id="SSF52047">
    <property type="entry name" value="RNI-like"/>
    <property type="match status" value="2"/>
</dbReference>
<reference evidence="1" key="1">
    <citation type="submission" date="2020-01" db="EMBL/GenBank/DDBJ databases">
        <title>Development of genomics and gene disruption for Polysphondylium violaceum indicates a role for the polyketide synthase stlB in stalk morphogenesis.</title>
        <authorList>
            <person name="Narita B."/>
            <person name="Kawabe Y."/>
            <person name="Kin K."/>
            <person name="Saito T."/>
            <person name="Gibbs R."/>
            <person name="Kuspa A."/>
            <person name="Muzny D."/>
            <person name="Queller D."/>
            <person name="Richards S."/>
            <person name="Strassman J."/>
            <person name="Sucgang R."/>
            <person name="Worley K."/>
            <person name="Schaap P."/>
        </authorList>
    </citation>
    <scope>NUCLEOTIDE SEQUENCE</scope>
    <source>
        <strain evidence="1">QSvi11</strain>
    </source>
</reference>
<dbReference type="PANTHER" id="PTHR13318">
    <property type="entry name" value="PARTNER OF PAIRED, ISOFORM B-RELATED"/>
    <property type="match status" value="1"/>
</dbReference>
<evidence type="ECO:0000313" key="2">
    <source>
        <dbReference type="Proteomes" id="UP000695562"/>
    </source>
</evidence>
<evidence type="ECO:0000313" key="1">
    <source>
        <dbReference type="EMBL" id="KAF2068295.1"/>
    </source>
</evidence>
<sequence length="898" mass="102144">EMVARLFKNKIKDALRLNLTGHFVGSEERCISIIVEFLNRVFGTDKFNTDKDFWTVTIKTWMVEKYGNGACGLSETELDSKFDLSTILSISQVIAKFQLKSGIKLSSRIKKSLLDSSQDPKLPLPVLLYTDIKSYRPFIKHSNMIARSEGISLYMKAIELIYANQVYFGKPIPPPDYNRFNNNFNEEISLLEACNQKLNLASRSSTTDGSLYHLLGLVDFELLKLKPNACESLKKSAIEKLSLSVKYNPSPNNMLSLASLYDVSGKHKQAMEIYESLSLLDPFVIVPLLFESASLYSPFFSKVTDLIILNISFHQFNVLIQILKGLSADHAMVKQYLNDCFQIFGVLILKTLSVIDLSYQRSLLQIYNIRENLGEIHDFEKVFGPVIQECLEYNYDIFDEFIKEASNSFSSRISFTVFVLLSQHSTKLASKIKEYVESNSVDAFDQNVVKAIFYNDKSAQILVEIMNAQVKSLIVKRKPLDLSKMNSIENLYIENLFLTPENLALFETLASVAKQVVKLDIREIRGSDIDINETCLQFSSLKSLYYEATYFSNSLFKSIISSCQDTLLELEFNQLELSEGILNKIKGCKKLEKFKIRYSSGDIGFLPQYLPSSVTNLEIYCQLYDVDNPMQEILAYCPNIVSLKVNDVDQIMKTDQLKLAKKCPLHHLDLNSYQSYMELNEMEKDLDVWSKSLTSLILFINRPYDQFDQFISSLVSLETLDLRYNNLTDSNIDTILSKLVNLKQLKISTTKYLLNSTNVSSKSITKLEIANCYAPAANYKNIGIIYPNLLEVSISNPNSFTDVSFKSMIEHLPCLESIQLAACFQLTDASMIALANSPISKSLQSLFTRDYIVSDSSFVKILESCTKLKILRPSAPFKRSLTSSYIRAKFKNIHLDFS</sequence>
<dbReference type="EMBL" id="AJWJ01001071">
    <property type="protein sequence ID" value="KAF2068295.1"/>
    <property type="molecule type" value="Genomic_DNA"/>
</dbReference>
<dbReference type="AlphaFoldDB" id="A0A8J4UV48"/>
<gene>
    <name evidence="1" type="ORF">CYY_010378</name>
</gene>
<comment type="caution">
    <text evidence="1">The sequence shown here is derived from an EMBL/GenBank/DDBJ whole genome shotgun (WGS) entry which is preliminary data.</text>
</comment>
<dbReference type="Gene3D" id="3.80.10.10">
    <property type="entry name" value="Ribonuclease Inhibitor"/>
    <property type="match status" value="1"/>
</dbReference>